<comment type="caution">
    <text evidence="1">The sequence shown here is derived from an EMBL/GenBank/DDBJ whole genome shotgun (WGS) entry which is preliminary data.</text>
</comment>
<accession>A0A645DQX2</accession>
<dbReference type="AlphaFoldDB" id="A0A645DQX2"/>
<dbReference type="EMBL" id="VSSQ01038884">
    <property type="protein sequence ID" value="MPM91880.1"/>
    <property type="molecule type" value="Genomic_DNA"/>
</dbReference>
<reference evidence="1" key="1">
    <citation type="submission" date="2019-08" db="EMBL/GenBank/DDBJ databases">
        <authorList>
            <person name="Kucharzyk K."/>
            <person name="Murdoch R.W."/>
            <person name="Higgins S."/>
            <person name="Loffler F."/>
        </authorList>
    </citation>
    <scope>NUCLEOTIDE SEQUENCE</scope>
</reference>
<sequence length="47" mass="5823">MRQKIHFEVMEPHTTYHGITIESPIKFNKRIFFMNLCNIFNKFILFF</sequence>
<gene>
    <name evidence="1" type="ORF">SDC9_139014</name>
</gene>
<name>A0A645DQX2_9ZZZZ</name>
<protein>
    <submittedName>
        <fullName evidence="1">Uncharacterized protein</fullName>
    </submittedName>
</protein>
<proteinExistence type="predicted"/>
<evidence type="ECO:0000313" key="1">
    <source>
        <dbReference type="EMBL" id="MPM91880.1"/>
    </source>
</evidence>
<organism evidence="1">
    <name type="scientific">bioreactor metagenome</name>
    <dbReference type="NCBI Taxonomy" id="1076179"/>
    <lineage>
        <taxon>unclassified sequences</taxon>
        <taxon>metagenomes</taxon>
        <taxon>ecological metagenomes</taxon>
    </lineage>
</organism>